<dbReference type="InterPro" id="IPR036961">
    <property type="entry name" value="Kinesin_motor_dom_sf"/>
</dbReference>
<dbReference type="PANTHER" id="PTHR47969:SF15">
    <property type="entry name" value="CHROMOSOME-ASSOCIATED KINESIN KIF4A-RELATED"/>
    <property type="match status" value="1"/>
</dbReference>
<evidence type="ECO:0000259" key="10">
    <source>
        <dbReference type="PROSITE" id="PS50067"/>
    </source>
</evidence>
<dbReference type="GO" id="GO:0005875">
    <property type="term" value="C:microtubule associated complex"/>
    <property type="evidence" value="ECO:0007669"/>
    <property type="project" value="TreeGrafter"/>
</dbReference>
<evidence type="ECO:0000256" key="5">
    <source>
        <dbReference type="ARBA" id="ARBA00023054"/>
    </source>
</evidence>
<protein>
    <recommendedName>
        <fullName evidence="10">Kinesin motor domain-containing protein</fullName>
    </recommendedName>
</protein>
<dbReference type="Gene3D" id="3.40.850.10">
    <property type="entry name" value="Kinesin motor domain"/>
    <property type="match status" value="1"/>
</dbReference>
<evidence type="ECO:0000313" key="11">
    <source>
        <dbReference type="EMBL" id="PAA93716.1"/>
    </source>
</evidence>
<dbReference type="EMBL" id="NIVC01000022">
    <property type="protein sequence ID" value="PAA93716.1"/>
    <property type="molecule type" value="Genomic_DNA"/>
</dbReference>
<gene>
    <name evidence="11" type="ORF">BOX15_Mlig029457g2</name>
</gene>
<keyword evidence="5 8" id="KW-0175">Coiled coil</keyword>
<dbReference type="GO" id="GO:0005524">
    <property type="term" value="F:ATP binding"/>
    <property type="evidence" value="ECO:0007669"/>
    <property type="project" value="UniProtKB-UniRule"/>
</dbReference>
<dbReference type="PROSITE" id="PS00411">
    <property type="entry name" value="KINESIN_MOTOR_1"/>
    <property type="match status" value="1"/>
</dbReference>
<dbReference type="Proteomes" id="UP000215902">
    <property type="component" value="Unassembled WGS sequence"/>
</dbReference>
<dbReference type="FunFam" id="3.40.850.10:FF:000082">
    <property type="entry name" value="OSM3-like kinesin"/>
    <property type="match status" value="1"/>
</dbReference>
<evidence type="ECO:0000256" key="2">
    <source>
        <dbReference type="ARBA" id="ARBA00022490"/>
    </source>
</evidence>
<feature type="compositionally biased region" description="Low complexity" evidence="9">
    <location>
        <begin position="768"/>
        <end position="777"/>
    </location>
</feature>
<dbReference type="STRING" id="282301.A0A267H606"/>
<evidence type="ECO:0000256" key="3">
    <source>
        <dbReference type="ARBA" id="ARBA00022741"/>
    </source>
</evidence>
<evidence type="ECO:0000256" key="6">
    <source>
        <dbReference type="ARBA" id="ARBA00023212"/>
    </source>
</evidence>
<dbReference type="Pfam" id="PF25764">
    <property type="entry name" value="KIF21A_4th"/>
    <property type="match status" value="1"/>
</dbReference>
<keyword evidence="3 7" id="KW-0547">Nucleotide-binding</keyword>
<dbReference type="GO" id="GO:0003777">
    <property type="term" value="F:microtubule motor activity"/>
    <property type="evidence" value="ECO:0007669"/>
    <property type="project" value="InterPro"/>
</dbReference>
<dbReference type="InterPro" id="IPR027417">
    <property type="entry name" value="P-loop_NTPase"/>
</dbReference>
<evidence type="ECO:0000256" key="9">
    <source>
        <dbReference type="SAM" id="MobiDB-lite"/>
    </source>
</evidence>
<feature type="region of interest" description="Disordered" evidence="9">
    <location>
        <begin position="934"/>
        <end position="955"/>
    </location>
</feature>
<feature type="region of interest" description="Disordered" evidence="9">
    <location>
        <begin position="527"/>
        <end position="573"/>
    </location>
</feature>
<feature type="domain" description="Kinesin motor" evidence="10">
    <location>
        <begin position="5"/>
        <end position="329"/>
    </location>
</feature>
<feature type="compositionally biased region" description="Low complexity" evidence="9">
    <location>
        <begin position="1151"/>
        <end position="1167"/>
    </location>
</feature>
<dbReference type="PROSITE" id="PS50067">
    <property type="entry name" value="KINESIN_MOTOR_2"/>
    <property type="match status" value="1"/>
</dbReference>
<dbReference type="GO" id="GO:0008017">
    <property type="term" value="F:microtubule binding"/>
    <property type="evidence" value="ECO:0007669"/>
    <property type="project" value="InterPro"/>
</dbReference>
<feature type="coiled-coil region" evidence="8">
    <location>
        <begin position="884"/>
        <end position="911"/>
    </location>
</feature>
<comment type="subcellular location">
    <subcellularLocation>
        <location evidence="1">Cytoplasm</location>
        <location evidence="1">Cytoskeleton</location>
    </subcellularLocation>
</comment>
<evidence type="ECO:0000256" key="8">
    <source>
        <dbReference type="SAM" id="Coils"/>
    </source>
</evidence>
<feature type="region of interest" description="Disordered" evidence="9">
    <location>
        <begin position="1142"/>
        <end position="1207"/>
    </location>
</feature>
<dbReference type="InterPro" id="IPR027640">
    <property type="entry name" value="Kinesin-like_fam"/>
</dbReference>
<evidence type="ECO:0000256" key="4">
    <source>
        <dbReference type="ARBA" id="ARBA00022840"/>
    </source>
</evidence>
<dbReference type="GO" id="GO:0007052">
    <property type="term" value="P:mitotic spindle organization"/>
    <property type="evidence" value="ECO:0007669"/>
    <property type="project" value="TreeGrafter"/>
</dbReference>
<dbReference type="CDD" id="cd01372">
    <property type="entry name" value="KISc_KIF4"/>
    <property type="match status" value="1"/>
</dbReference>
<dbReference type="AlphaFoldDB" id="A0A267H606"/>
<dbReference type="Pfam" id="PF00225">
    <property type="entry name" value="Kinesin"/>
    <property type="match status" value="1"/>
</dbReference>
<feature type="region of interest" description="Disordered" evidence="9">
    <location>
        <begin position="1048"/>
        <end position="1081"/>
    </location>
</feature>
<evidence type="ECO:0000256" key="7">
    <source>
        <dbReference type="PROSITE-ProRule" id="PRU00283"/>
    </source>
</evidence>
<accession>A0A267H606</accession>
<keyword evidence="7" id="KW-0505">Motor protein</keyword>
<feature type="binding site" evidence="7">
    <location>
        <begin position="83"/>
        <end position="90"/>
    </location>
    <ligand>
        <name>ATP</name>
        <dbReference type="ChEBI" id="CHEBI:30616"/>
    </ligand>
</feature>
<evidence type="ECO:0000313" key="12">
    <source>
        <dbReference type="Proteomes" id="UP000215902"/>
    </source>
</evidence>
<dbReference type="GO" id="GO:0007018">
    <property type="term" value="P:microtubule-based movement"/>
    <property type="evidence" value="ECO:0007669"/>
    <property type="project" value="InterPro"/>
</dbReference>
<dbReference type="PRINTS" id="PR00380">
    <property type="entry name" value="KINESINHEAVY"/>
</dbReference>
<feature type="compositionally biased region" description="Basic and acidic residues" evidence="9">
    <location>
        <begin position="1005"/>
        <end position="1016"/>
    </location>
</feature>
<comment type="similarity">
    <text evidence="7">Belongs to the TRAFAC class myosin-kinesin ATPase superfamily. Kinesin family.</text>
</comment>
<keyword evidence="4 7" id="KW-0067">ATP-binding</keyword>
<keyword evidence="2" id="KW-0963">Cytoplasm</keyword>
<feature type="compositionally biased region" description="Gly residues" evidence="9">
    <location>
        <begin position="934"/>
        <end position="946"/>
    </location>
</feature>
<comment type="caution">
    <text evidence="11">The sequence shown here is derived from an EMBL/GenBank/DDBJ whole genome shotgun (WGS) entry which is preliminary data.</text>
</comment>
<keyword evidence="6" id="KW-0206">Cytoskeleton</keyword>
<feature type="region of interest" description="Disordered" evidence="9">
    <location>
        <begin position="978"/>
        <end position="1025"/>
    </location>
</feature>
<organism evidence="11 12">
    <name type="scientific">Macrostomum lignano</name>
    <dbReference type="NCBI Taxonomy" id="282301"/>
    <lineage>
        <taxon>Eukaryota</taxon>
        <taxon>Metazoa</taxon>
        <taxon>Spiralia</taxon>
        <taxon>Lophotrochozoa</taxon>
        <taxon>Platyhelminthes</taxon>
        <taxon>Rhabditophora</taxon>
        <taxon>Macrostomorpha</taxon>
        <taxon>Macrostomida</taxon>
        <taxon>Macrostomidae</taxon>
        <taxon>Macrostomum</taxon>
    </lineage>
</organism>
<dbReference type="SMART" id="SM01114">
    <property type="entry name" value="CXC"/>
    <property type="match status" value="1"/>
</dbReference>
<feature type="compositionally biased region" description="Acidic residues" evidence="9">
    <location>
        <begin position="537"/>
        <end position="558"/>
    </location>
</feature>
<feature type="non-terminal residue" evidence="11">
    <location>
        <position position="1"/>
    </location>
</feature>
<dbReference type="InterPro" id="IPR001752">
    <property type="entry name" value="Kinesin_motor_dom"/>
</dbReference>
<dbReference type="InterPro" id="IPR033467">
    <property type="entry name" value="Tesmin/TSO1-like_CXC"/>
</dbReference>
<feature type="compositionally biased region" description="Basic and acidic residues" evidence="9">
    <location>
        <begin position="559"/>
        <end position="573"/>
    </location>
</feature>
<proteinExistence type="inferred from homology"/>
<reference evidence="11 12" key="1">
    <citation type="submission" date="2017-06" db="EMBL/GenBank/DDBJ databases">
        <title>A platform for efficient transgenesis in Macrostomum lignano, a flatworm model organism for stem cell research.</title>
        <authorList>
            <person name="Berezikov E."/>
        </authorList>
    </citation>
    <scope>NUCLEOTIDE SEQUENCE [LARGE SCALE GENOMIC DNA]</scope>
    <source>
        <strain evidence="11">DV1</strain>
        <tissue evidence="11">Whole organism</tissue>
    </source>
</reference>
<dbReference type="GO" id="GO:0051231">
    <property type="term" value="P:spindle elongation"/>
    <property type="evidence" value="ECO:0007669"/>
    <property type="project" value="TreeGrafter"/>
</dbReference>
<dbReference type="OrthoDB" id="3176171at2759"/>
<dbReference type="SUPFAM" id="SSF52540">
    <property type="entry name" value="P-loop containing nucleoside triphosphate hydrolases"/>
    <property type="match status" value="1"/>
</dbReference>
<feature type="region of interest" description="Disordered" evidence="9">
    <location>
        <begin position="740"/>
        <end position="777"/>
    </location>
</feature>
<feature type="coiled-coil region" evidence="8">
    <location>
        <begin position="412"/>
        <end position="439"/>
    </location>
</feature>
<evidence type="ECO:0000256" key="1">
    <source>
        <dbReference type="ARBA" id="ARBA00004245"/>
    </source>
</evidence>
<sequence>RMGETVRVAVRARPLVPRELEDGSQACLRFAPGQPQVSLGDKSFTFDYVFAPLCRQSAVYDECVSPLLDGVFRGINATVLAYGQTGSGKTYTMGTFSAEMGDCTEEQLGIIPRVITDLFDGIAQRPQYESRVSVSFLEIYNELIRDLLNPHGGEPLGIREEPGRGIYIQGLTEQEVVSAQQISRCLADGADSRVVGQTAMNERSSRSHAIFTVHLSMQHRDVPEDALSAKFHLVDLAGSERAKKTQAEGERFREGININMGLSCLGNVISALCRHSSHVPYRDSKLTRLLQDSLGGNSRTLMIACVSPADTNFEETLNTLRYADRARQIKNKPVVNRDPQQAEILRLRETVRLLKSRLNQDEVAEIEQQVSAETLLGGPEAAAGAGTALPAALSSVGCSVCASGSVVSAAEYQKVCDRCRQLSAENKDLTEQAGKAVDQATQLYMSMTVLEHVQDVMLSRLEKWKAQLAALSGSCNQLALKDVQRMVQTVLTAAAVSATAGADAAFCSTNASAAAAAVAMECDESGNRAHTSGAASDSEEADDDDDEEDDEDEDDVEEELLRDPLLNEKKTRFNQEMERLKSQMSDTMNAIAKLSHNPRQDEARYEAQIKELEERINKLEAERTELLRQANDARQAEVRKAKLRELEAKLADARRELTDYNRMKREKEKRDLEMGRLKEDMQKLKQTQVRLVKQMHADSMENRRRHLQKDAQLRQQQASLRRKDAETVRMRQQYEKQLAVAKRRGDEMSKHLRTQRQREQQLAVERLAGSSASGGTASSCELVQGRLAALLADEMEGAVASADMRRHLELRMEERRKATAAGNQAAVDALNEQISQLQSMISAAPAPDSSEHRSRLTNSVKSLTEARLLLSEVFQRAVEARVAANAAESGLKEVRDELEQVQAKVTVLEKRKNRESFGVAGLASAAAEKLNASLGGGNTSALGGGQRQSKRRRESRLSCRVELLDTFQLMAEERLPSFDETPEVEAELSKPNAILKTPPPAIPEAKPEADGAKADQPDGEDGGLNATLNALQASLQQSARRIRERGRSNFPQLQAQLRPAEAASSSGNGRLSDASAGSSRGCKCRSDCSTSRCGCRRSGSDCGQLCKCAIGQCVNATTGSAAAAAAGNATFCLESDSSEEVAAGEGKENTAEPATAAAAKSKRAAPSDVSEKLNATFDLPSTSTGSTAAAEDRKRQKLGGSCKDVSK</sequence>
<keyword evidence="12" id="KW-1185">Reference proteome</keyword>
<dbReference type="PANTHER" id="PTHR47969">
    <property type="entry name" value="CHROMOSOME-ASSOCIATED KINESIN KIF4A-RELATED"/>
    <property type="match status" value="1"/>
</dbReference>
<name>A0A267H606_9PLAT</name>
<dbReference type="SMART" id="SM00129">
    <property type="entry name" value="KISc"/>
    <property type="match status" value="1"/>
</dbReference>
<dbReference type="InterPro" id="IPR019821">
    <property type="entry name" value="Kinesin_motor_CS"/>
</dbReference>